<dbReference type="PROSITE" id="PS51918">
    <property type="entry name" value="RADICAL_SAM"/>
    <property type="match status" value="1"/>
</dbReference>
<dbReference type="SMART" id="SM00729">
    <property type="entry name" value="Elp3"/>
    <property type="match status" value="1"/>
</dbReference>
<dbReference type="GO" id="GO:0003824">
    <property type="term" value="F:catalytic activity"/>
    <property type="evidence" value="ECO:0007669"/>
    <property type="project" value="InterPro"/>
</dbReference>
<keyword evidence="2" id="KW-0489">Methyltransferase</keyword>
<dbReference type="SFLD" id="SFLDG01123">
    <property type="entry name" value="methyltransferase_(Class_B)"/>
    <property type="match status" value="1"/>
</dbReference>
<evidence type="ECO:0000256" key="7">
    <source>
        <dbReference type="ARBA" id="ARBA00023014"/>
    </source>
</evidence>
<evidence type="ECO:0000313" key="9">
    <source>
        <dbReference type="EMBL" id="PIQ68769.1"/>
    </source>
</evidence>
<keyword evidence="6" id="KW-0408">Iron</keyword>
<dbReference type="PANTHER" id="PTHR43409">
    <property type="entry name" value="ANAEROBIC MAGNESIUM-PROTOPORPHYRIN IX MONOMETHYL ESTER CYCLASE-RELATED"/>
    <property type="match status" value="1"/>
</dbReference>
<evidence type="ECO:0000256" key="1">
    <source>
        <dbReference type="ARBA" id="ARBA00001966"/>
    </source>
</evidence>
<dbReference type="Pfam" id="PF04055">
    <property type="entry name" value="Radical_SAM"/>
    <property type="match status" value="1"/>
</dbReference>
<evidence type="ECO:0000256" key="3">
    <source>
        <dbReference type="ARBA" id="ARBA00022679"/>
    </source>
</evidence>
<comment type="caution">
    <text evidence="9">The sequence shown here is derived from an EMBL/GenBank/DDBJ whole genome shotgun (WGS) entry which is preliminary data.</text>
</comment>
<keyword evidence="4" id="KW-0949">S-adenosyl-L-methionine</keyword>
<dbReference type="InterPro" id="IPR051198">
    <property type="entry name" value="BchE-like"/>
</dbReference>
<dbReference type="SUPFAM" id="SSF102114">
    <property type="entry name" value="Radical SAM enzymes"/>
    <property type="match status" value="1"/>
</dbReference>
<proteinExistence type="predicted"/>
<evidence type="ECO:0000313" key="10">
    <source>
        <dbReference type="Proteomes" id="UP000229342"/>
    </source>
</evidence>
<dbReference type="EMBL" id="PCVG01000029">
    <property type="protein sequence ID" value="PIQ68769.1"/>
    <property type="molecule type" value="Genomic_DNA"/>
</dbReference>
<dbReference type="SFLD" id="SFLDG01082">
    <property type="entry name" value="B12-binding_domain_containing"/>
    <property type="match status" value="1"/>
</dbReference>
<sequence>MNAQKTEQAEVVLIKPTLYDDDGFVQRFWLGVLPSNSLAQLNSITSKALRSIITPDTNILIHVLEDGLLKHARELRKLARSFPKPETKLIVGLVAVQSAQFPRALDIMTSWQQKGAVCVIGGFHVSGIITTMLDGVNDPKRPNIPCPKKMPEEIQSLMERGIIVFHGEAEIVWKEALQDILNGSPKKLYRGGKPNLTTAPLPLYPDGYFEGNFATRIGTFDTGRGCPLSCNFCTIINVQGRESRYRTPADVIQAIKELCISFGKASFFFTDDNFGRNPLWEDILDGIIALRKEGRAISFMIEADLVCGKIPDFLAKLAEAGCRQIFMGVESMNPANLKDAHKFQNQVGLYQTLWNRCHELGILVHAGYIIGFPKDTPESVKADIEKLAEFGADQASFFMLTPLPGSENHAWAVANGDTLHPDLSRYDSFHVTTPHPIMSDDEWMNAYRSAWHQFYSVPNMVRALKRCASREARMDLLRNYVWYRWSFATENAHPMVAGFYRLRPYSERRPGS</sequence>
<evidence type="ECO:0000256" key="2">
    <source>
        <dbReference type="ARBA" id="ARBA00022603"/>
    </source>
</evidence>
<keyword evidence="5" id="KW-0479">Metal-binding</keyword>
<dbReference type="InterPro" id="IPR007197">
    <property type="entry name" value="rSAM"/>
</dbReference>
<dbReference type="GO" id="GO:0051539">
    <property type="term" value="F:4 iron, 4 sulfur cluster binding"/>
    <property type="evidence" value="ECO:0007669"/>
    <property type="project" value="UniProtKB-KW"/>
</dbReference>
<name>A0A2H0KC09_9BACT</name>
<organism evidence="9 10">
    <name type="scientific">Candidatus Taylorbacteria bacterium CG11_big_fil_rev_8_21_14_0_20_46_11</name>
    <dbReference type="NCBI Taxonomy" id="1975025"/>
    <lineage>
        <taxon>Bacteria</taxon>
        <taxon>Candidatus Tayloriibacteriota</taxon>
    </lineage>
</organism>
<feature type="domain" description="Radical SAM core" evidence="8">
    <location>
        <begin position="212"/>
        <end position="436"/>
    </location>
</feature>
<dbReference type="InterPro" id="IPR006638">
    <property type="entry name" value="Elp3/MiaA/NifB-like_rSAM"/>
</dbReference>
<dbReference type="Gene3D" id="3.80.30.20">
    <property type="entry name" value="tm_1862 like domain"/>
    <property type="match status" value="1"/>
</dbReference>
<dbReference type="PANTHER" id="PTHR43409:SF7">
    <property type="entry name" value="BLL1977 PROTEIN"/>
    <property type="match status" value="1"/>
</dbReference>
<dbReference type="GO" id="GO:0005829">
    <property type="term" value="C:cytosol"/>
    <property type="evidence" value="ECO:0007669"/>
    <property type="project" value="TreeGrafter"/>
</dbReference>
<keyword evidence="3" id="KW-0808">Transferase</keyword>
<comment type="cofactor">
    <cofactor evidence="1">
        <name>[4Fe-4S] cluster</name>
        <dbReference type="ChEBI" id="CHEBI:49883"/>
    </cofactor>
</comment>
<dbReference type="AlphaFoldDB" id="A0A2H0KC09"/>
<evidence type="ECO:0000256" key="4">
    <source>
        <dbReference type="ARBA" id="ARBA00022691"/>
    </source>
</evidence>
<dbReference type="InterPro" id="IPR023404">
    <property type="entry name" value="rSAM_horseshoe"/>
</dbReference>
<evidence type="ECO:0000256" key="5">
    <source>
        <dbReference type="ARBA" id="ARBA00022723"/>
    </source>
</evidence>
<dbReference type="GO" id="GO:0046872">
    <property type="term" value="F:metal ion binding"/>
    <property type="evidence" value="ECO:0007669"/>
    <property type="project" value="UniProtKB-KW"/>
</dbReference>
<dbReference type="SFLD" id="SFLDS00029">
    <property type="entry name" value="Radical_SAM"/>
    <property type="match status" value="1"/>
</dbReference>
<keyword evidence="7" id="KW-0411">Iron-sulfur</keyword>
<dbReference type="InterPro" id="IPR034466">
    <property type="entry name" value="Methyltransferase_Class_B"/>
</dbReference>
<reference evidence="9 10" key="1">
    <citation type="submission" date="2017-09" db="EMBL/GenBank/DDBJ databases">
        <title>Depth-based differentiation of microbial function through sediment-hosted aquifers and enrichment of novel symbionts in the deep terrestrial subsurface.</title>
        <authorList>
            <person name="Probst A.J."/>
            <person name="Ladd B."/>
            <person name="Jarett J.K."/>
            <person name="Geller-Mcgrath D.E."/>
            <person name="Sieber C.M."/>
            <person name="Emerson J.B."/>
            <person name="Anantharaman K."/>
            <person name="Thomas B.C."/>
            <person name="Malmstrom R."/>
            <person name="Stieglmeier M."/>
            <person name="Klingl A."/>
            <person name="Woyke T."/>
            <person name="Ryan C.M."/>
            <person name="Banfield J.F."/>
        </authorList>
    </citation>
    <scope>NUCLEOTIDE SEQUENCE [LARGE SCALE GENOMIC DNA]</scope>
    <source>
        <strain evidence="9">CG11_big_fil_rev_8_21_14_0_20_46_11</strain>
    </source>
</reference>
<evidence type="ECO:0000256" key="6">
    <source>
        <dbReference type="ARBA" id="ARBA00023004"/>
    </source>
</evidence>
<dbReference type="InterPro" id="IPR058240">
    <property type="entry name" value="rSAM_sf"/>
</dbReference>
<gene>
    <name evidence="9" type="ORF">COV91_02355</name>
</gene>
<protein>
    <submittedName>
        <fullName evidence="9">Radical SAM protein</fullName>
    </submittedName>
</protein>
<dbReference type="Proteomes" id="UP000229342">
    <property type="component" value="Unassembled WGS sequence"/>
</dbReference>
<dbReference type="CDD" id="cd01335">
    <property type="entry name" value="Radical_SAM"/>
    <property type="match status" value="1"/>
</dbReference>
<feature type="non-terminal residue" evidence="9">
    <location>
        <position position="512"/>
    </location>
</feature>
<evidence type="ECO:0000259" key="8">
    <source>
        <dbReference type="PROSITE" id="PS51918"/>
    </source>
</evidence>
<accession>A0A2H0KC09</accession>